<proteinExistence type="predicted"/>
<evidence type="ECO:0000313" key="3">
    <source>
        <dbReference type="Proteomes" id="UP000499080"/>
    </source>
</evidence>
<feature type="region of interest" description="Disordered" evidence="1">
    <location>
        <begin position="1"/>
        <end position="23"/>
    </location>
</feature>
<accession>A0A4Y2WZ79</accession>
<gene>
    <name evidence="2" type="ORF">AVEN_235814_1</name>
</gene>
<reference evidence="2 3" key="1">
    <citation type="journal article" date="2019" name="Sci. Rep.">
        <title>Orb-weaving spider Araneus ventricosus genome elucidates the spidroin gene catalogue.</title>
        <authorList>
            <person name="Kono N."/>
            <person name="Nakamura H."/>
            <person name="Ohtoshi R."/>
            <person name="Moran D.A.P."/>
            <person name="Shinohara A."/>
            <person name="Yoshida Y."/>
            <person name="Fujiwara M."/>
            <person name="Mori M."/>
            <person name="Tomita M."/>
            <person name="Arakawa K."/>
        </authorList>
    </citation>
    <scope>NUCLEOTIDE SEQUENCE [LARGE SCALE GENOMIC DNA]</scope>
</reference>
<sequence>MRFRERDSPSMRHGAMPLSRSAMRRGMALRHVTDDAAMRATRVVAAIRRGEQARYVASQRERMSYTAQECRYIYALKGAAQCTADSDVARGAAGSEHTPVAQRRIRAMAQRYATRCRVMPQTGESVRTHGATCRYATRWIYAHIS</sequence>
<keyword evidence="3" id="KW-1185">Reference proteome</keyword>
<feature type="compositionally biased region" description="Basic and acidic residues" evidence="1">
    <location>
        <begin position="1"/>
        <end position="10"/>
    </location>
</feature>
<dbReference type="Proteomes" id="UP000499080">
    <property type="component" value="Unassembled WGS sequence"/>
</dbReference>
<dbReference type="AlphaFoldDB" id="A0A4Y2WZ79"/>
<name>A0A4Y2WZ79_ARAVE</name>
<evidence type="ECO:0000313" key="2">
    <source>
        <dbReference type="EMBL" id="GBO42685.1"/>
    </source>
</evidence>
<organism evidence="2 3">
    <name type="scientific">Araneus ventricosus</name>
    <name type="common">Orbweaver spider</name>
    <name type="synonym">Epeira ventricosa</name>
    <dbReference type="NCBI Taxonomy" id="182803"/>
    <lineage>
        <taxon>Eukaryota</taxon>
        <taxon>Metazoa</taxon>
        <taxon>Ecdysozoa</taxon>
        <taxon>Arthropoda</taxon>
        <taxon>Chelicerata</taxon>
        <taxon>Arachnida</taxon>
        <taxon>Araneae</taxon>
        <taxon>Araneomorphae</taxon>
        <taxon>Entelegynae</taxon>
        <taxon>Araneoidea</taxon>
        <taxon>Araneidae</taxon>
        <taxon>Araneus</taxon>
    </lineage>
</organism>
<dbReference type="EMBL" id="BGPR01068902">
    <property type="protein sequence ID" value="GBO42685.1"/>
    <property type="molecule type" value="Genomic_DNA"/>
</dbReference>
<comment type="caution">
    <text evidence="2">The sequence shown here is derived from an EMBL/GenBank/DDBJ whole genome shotgun (WGS) entry which is preliminary data.</text>
</comment>
<evidence type="ECO:0000256" key="1">
    <source>
        <dbReference type="SAM" id="MobiDB-lite"/>
    </source>
</evidence>
<protein>
    <submittedName>
        <fullName evidence="2">Uncharacterized protein</fullName>
    </submittedName>
</protein>